<dbReference type="FunFam" id="3.40.30.10:FF:000017">
    <property type="entry name" value="Protein disulfide-isomerase A4"/>
    <property type="match status" value="1"/>
</dbReference>
<dbReference type="InterPro" id="IPR017937">
    <property type="entry name" value="Thioredoxin_CS"/>
</dbReference>
<dbReference type="EC" id="5.3.4.1" evidence="5 15"/>
<keyword evidence="9 13" id="KW-1015">Disulfide bond</keyword>
<feature type="region of interest" description="Disordered" evidence="16">
    <location>
        <begin position="476"/>
        <end position="534"/>
    </location>
</feature>
<dbReference type="InterPro" id="IPR013766">
    <property type="entry name" value="Thioredoxin_domain"/>
</dbReference>
<dbReference type="PRINTS" id="PR00421">
    <property type="entry name" value="THIOREDOXIN"/>
</dbReference>
<feature type="disulfide bond" description="Redox-active" evidence="13">
    <location>
        <begin position="51"/>
        <end position="54"/>
    </location>
</feature>
<evidence type="ECO:0000256" key="10">
    <source>
        <dbReference type="ARBA" id="ARBA00023235"/>
    </source>
</evidence>
<feature type="chain" id="PRO_5011817308" description="Protein disulfide-isomerase" evidence="15">
    <location>
        <begin position="21"/>
        <end position="534"/>
    </location>
</feature>
<dbReference type="CDD" id="cd02961">
    <property type="entry name" value="PDI_a_family"/>
    <property type="match status" value="1"/>
</dbReference>
<sequence>MHQNRLAFGLVAALAGVATADSHVHQLQKKSFDDFVTSNQLVLAKFYAPWCGHCKALAPEYEEAASKLKEKDIKLVKIDCTEEADLCQQHGVEGYPTLKVFRGLKNVSPYNGQRKADAIHSYMVKQSMPAVSILTKATLEDFKTADKVVVIAYISADDKSSNETFTAVAESLRDDYLFGGVNDASVAEAEGAKFPSIVLYKDFDEGKNEFTGEFEIDAIKEFAKVSATPLVGEVGPETYASYMSAAIPLGYIFAETKEEREELGKSLKPIAEKYKGKINFATIDAKQFGAHAGNLNLKSDKFPCFAIQDTVKNHKYPFDQDKEVTHENIAKFVDDFSAGKIEPSIKSEPIPDKQEGPVTVVVAKNYEDIVLEDTKDVLIEFYAPWCGHCKALAPKYDELAKQYAESEFKDKVVIAKVDATANDVPDDVSGFPTIKMYPAGGKDSPVTYSGSRTIEDLIKFIKENGKYKAGISIKEEATEEAAPAATEAKEDKKTTKEDKEDKKKAKEDKKAAKEDKEDKKEDKEDKEADDHDEL</sequence>
<dbReference type="InterPro" id="IPR005792">
    <property type="entry name" value="Prot_disulphide_isomerase"/>
</dbReference>
<keyword evidence="10 15" id="KW-0413">Isomerase</keyword>
<dbReference type="STRING" id="1399860.A0A2C5YCL4"/>
<dbReference type="NCBIfam" id="TIGR01130">
    <property type="entry name" value="ER_PDI_fam"/>
    <property type="match status" value="1"/>
</dbReference>
<evidence type="ECO:0000256" key="2">
    <source>
        <dbReference type="ARBA" id="ARBA00002692"/>
    </source>
</evidence>
<name>A0A2C5YCL4_9HYPO</name>
<evidence type="ECO:0000256" key="4">
    <source>
        <dbReference type="ARBA" id="ARBA00006347"/>
    </source>
</evidence>
<dbReference type="GO" id="GO:0034976">
    <property type="term" value="P:response to endoplasmic reticulum stress"/>
    <property type="evidence" value="ECO:0007669"/>
    <property type="project" value="TreeGrafter"/>
</dbReference>
<organism evidence="18 19">
    <name type="scientific">Ophiocordyceps australis</name>
    <dbReference type="NCBI Taxonomy" id="1399860"/>
    <lineage>
        <taxon>Eukaryota</taxon>
        <taxon>Fungi</taxon>
        <taxon>Dikarya</taxon>
        <taxon>Ascomycota</taxon>
        <taxon>Pezizomycotina</taxon>
        <taxon>Sordariomycetes</taxon>
        <taxon>Hypocreomycetidae</taxon>
        <taxon>Hypocreales</taxon>
        <taxon>Ophiocordycipitaceae</taxon>
        <taxon>Ophiocordyceps</taxon>
    </lineage>
</organism>
<dbReference type="SUPFAM" id="SSF52833">
    <property type="entry name" value="Thioredoxin-like"/>
    <property type="match status" value="4"/>
</dbReference>
<dbReference type="AlphaFoldDB" id="A0A2C5YCL4"/>
<accession>A0A2C5YCL4</accession>
<feature type="compositionally biased region" description="Basic and acidic residues" evidence="16">
    <location>
        <begin position="487"/>
        <end position="534"/>
    </location>
</feature>
<dbReference type="GO" id="GO:0003756">
    <property type="term" value="F:protein disulfide isomerase activity"/>
    <property type="evidence" value="ECO:0007669"/>
    <property type="project" value="UniProtKB-EC"/>
</dbReference>
<evidence type="ECO:0000256" key="13">
    <source>
        <dbReference type="PIRSR" id="PIRSR605792-51"/>
    </source>
</evidence>
<keyword evidence="8" id="KW-0256">Endoplasmic reticulum</keyword>
<evidence type="ECO:0000313" key="18">
    <source>
        <dbReference type="EMBL" id="PHH67255.1"/>
    </source>
</evidence>
<keyword evidence="19" id="KW-1185">Reference proteome</keyword>
<dbReference type="CDD" id="cd02982">
    <property type="entry name" value="PDI_b'_family"/>
    <property type="match status" value="1"/>
</dbReference>
<evidence type="ECO:0000256" key="11">
    <source>
        <dbReference type="ARBA" id="ARBA00023284"/>
    </source>
</evidence>
<feature type="signal peptide" evidence="15">
    <location>
        <begin position="1"/>
        <end position="20"/>
    </location>
</feature>
<evidence type="ECO:0000256" key="7">
    <source>
        <dbReference type="ARBA" id="ARBA00022737"/>
    </source>
</evidence>
<keyword evidence="7" id="KW-0677">Repeat</keyword>
<dbReference type="PANTHER" id="PTHR18929:SF132">
    <property type="entry name" value="PROTEIN DISULFIDE-ISOMERASE A3"/>
    <property type="match status" value="1"/>
</dbReference>
<evidence type="ECO:0000256" key="5">
    <source>
        <dbReference type="ARBA" id="ARBA00012723"/>
    </source>
</evidence>
<proteinExistence type="inferred from homology"/>
<comment type="function">
    <text evidence="2">Participates in the folding of proteins containing disulfide bonds, may be involved in glycosylation, prolyl hydroxylation and triglyceride transfer.</text>
</comment>
<dbReference type="Gene3D" id="3.40.30.10">
    <property type="entry name" value="Glutaredoxin"/>
    <property type="match status" value="4"/>
</dbReference>
<dbReference type="CDD" id="cd02995">
    <property type="entry name" value="PDI_a_PDI_a'_C"/>
    <property type="match status" value="1"/>
</dbReference>
<dbReference type="EMBL" id="NJET01000002">
    <property type="protein sequence ID" value="PHH67255.1"/>
    <property type="molecule type" value="Genomic_DNA"/>
</dbReference>
<dbReference type="PROSITE" id="PS51352">
    <property type="entry name" value="THIOREDOXIN_2"/>
    <property type="match status" value="2"/>
</dbReference>
<evidence type="ECO:0000256" key="1">
    <source>
        <dbReference type="ARBA" id="ARBA00001182"/>
    </source>
</evidence>
<evidence type="ECO:0000256" key="15">
    <source>
        <dbReference type="RuleBase" id="RU361130"/>
    </source>
</evidence>
<feature type="domain" description="Thioredoxin" evidence="17">
    <location>
        <begin position="6"/>
        <end position="129"/>
    </location>
</feature>
<comment type="similarity">
    <text evidence="4 14">Belongs to the protein disulfide isomerase family.</text>
</comment>
<evidence type="ECO:0000256" key="16">
    <source>
        <dbReference type="SAM" id="MobiDB-lite"/>
    </source>
</evidence>
<keyword evidence="11 13" id="KW-0676">Redox-active center</keyword>
<dbReference type="GO" id="GO:0051082">
    <property type="term" value="F:unfolded protein binding"/>
    <property type="evidence" value="ECO:0007669"/>
    <property type="project" value="UniProtKB-ARBA"/>
</dbReference>
<evidence type="ECO:0000256" key="12">
    <source>
        <dbReference type="ARBA" id="ARBA00039846"/>
    </source>
</evidence>
<evidence type="ECO:0000256" key="6">
    <source>
        <dbReference type="ARBA" id="ARBA00022729"/>
    </source>
</evidence>
<evidence type="ECO:0000256" key="9">
    <source>
        <dbReference type="ARBA" id="ARBA00023157"/>
    </source>
</evidence>
<dbReference type="GO" id="GO:0006457">
    <property type="term" value="P:protein folding"/>
    <property type="evidence" value="ECO:0007669"/>
    <property type="project" value="TreeGrafter"/>
</dbReference>
<dbReference type="Pfam" id="PF13848">
    <property type="entry name" value="Thioredoxin_6"/>
    <property type="match status" value="1"/>
</dbReference>
<evidence type="ECO:0000256" key="8">
    <source>
        <dbReference type="ARBA" id="ARBA00022824"/>
    </source>
</evidence>
<evidence type="ECO:0000256" key="14">
    <source>
        <dbReference type="RuleBase" id="RU004208"/>
    </source>
</evidence>
<dbReference type="GO" id="GO:0015035">
    <property type="term" value="F:protein-disulfide reductase activity"/>
    <property type="evidence" value="ECO:0007669"/>
    <property type="project" value="UniProtKB-ARBA"/>
</dbReference>
<protein>
    <recommendedName>
        <fullName evidence="12 15">Protein disulfide-isomerase</fullName>
        <ecNumber evidence="5 15">5.3.4.1</ecNumber>
    </recommendedName>
</protein>
<comment type="subcellular location">
    <subcellularLocation>
        <location evidence="3">Endoplasmic reticulum lumen</location>
    </subcellularLocation>
</comment>
<keyword evidence="6 15" id="KW-0732">Signal</keyword>
<dbReference type="PANTHER" id="PTHR18929">
    <property type="entry name" value="PROTEIN DISULFIDE ISOMERASE"/>
    <property type="match status" value="1"/>
</dbReference>
<feature type="disulfide bond" description="Redox-active" evidence="13">
    <location>
        <begin position="386"/>
        <end position="389"/>
    </location>
</feature>
<dbReference type="OrthoDB" id="427280at2759"/>
<feature type="domain" description="Thioredoxin" evidence="17">
    <location>
        <begin position="336"/>
        <end position="466"/>
    </location>
</feature>
<dbReference type="InterPro" id="IPR005788">
    <property type="entry name" value="PDI_thioredoxin-like_dom"/>
</dbReference>
<dbReference type="Proteomes" id="UP000226192">
    <property type="component" value="Unassembled WGS sequence"/>
</dbReference>
<dbReference type="FunFam" id="3.40.30.10:FF:000139">
    <property type="entry name" value="Protein disulfide-isomerase"/>
    <property type="match status" value="1"/>
</dbReference>
<dbReference type="FunFam" id="3.40.30.10:FF:000185">
    <property type="entry name" value="Protein disulfide-isomerase"/>
    <property type="match status" value="1"/>
</dbReference>
<dbReference type="GO" id="GO:0005788">
    <property type="term" value="C:endoplasmic reticulum lumen"/>
    <property type="evidence" value="ECO:0007669"/>
    <property type="project" value="UniProtKB-SubCell"/>
</dbReference>
<evidence type="ECO:0000313" key="19">
    <source>
        <dbReference type="Proteomes" id="UP000226192"/>
    </source>
</evidence>
<dbReference type="FunFam" id="3.40.30.10:FF:000154">
    <property type="entry name" value="Protein disulfide-isomerase"/>
    <property type="match status" value="1"/>
</dbReference>
<dbReference type="CDD" id="cd02981">
    <property type="entry name" value="PDI_b_family"/>
    <property type="match status" value="1"/>
</dbReference>
<dbReference type="InterPro" id="IPR036249">
    <property type="entry name" value="Thioredoxin-like_sf"/>
</dbReference>
<comment type="caution">
    <text evidence="18">The sequence shown here is derived from an EMBL/GenBank/DDBJ whole genome shotgun (WGS) entry which is preliminary data.</text>
</comment>
<comment type="catalytic activity">
    <reaction evidence="1 15">
        <text>Catalyzes the rearrangement of -S-S- bonds in proteins.</text>
        <dbReference type="EC" id="5.3.4.1"/>
    </reaction>
</comment>
<dbReference type="NCBIfam" id="TIGR01126">
    <property type="entry name" value="pdi_dom"/>
    <property type="match status" value="2"/>
</dbReference>
<evidence type="ECO:0000256" key="3">
    <source>
        <dbReference type="ARBA" id="ARBA00004319"/>
    </source>
</evidence>
<dbReference type="Pfam" id="PF00085">
    <property type="entry name" value="Thioredoxin"/>
    <property type="match status" value="2"/>
</dbReference>
<gene>
    <name evidence="18" type="ORF">CDD81_3024</name>
</gene>
<evidence type="ECO:0000259" key="17">
    <source>
        <dbReference type="PROSITE" id="PS51352"/>
    </source>
</evidence>
<dbReference type="PROSITE" id="PS00194">
    <property type="entry name" value="THIOREDOXIN_1"/>
    <property type="match status" value="2"/>
</dbReference>
<reference evidence="18 19" key="1">
    <citation type="submission" date="2017-06" db="EMBL/GenBank/DDBJ databases">
        <title>Ant-infecting Ophiocordyceps genomes reveal a high diversity of potential behavioral manipulation genes and a possible major role for enterotoxins.</title>
        <authorList>
            <person name="De Bekker C."/>
            <person name="Evans H.C."/>
            <person name="Brachmann A."/>
            <person name="Hughes D.P."/>
        </authorList>
    </citation>
    <scope>NUCLEOTIDE SEQUENCE [LARGE SCALE GENOMIC DNA]</scope>
    <source>
        <strain evidence="18 19">Map64</strain>
    </source>
</reference>